<accession>A0A7X2XTL9</accession>
<feature type="transmembrane region" description="Helical" evidence="7">
    <location>
        <begin position="6"/>
        <end position="23"/>
    </location>
</feature>
<keyword evidence="3" id="KW-1003">Cell membrane</keyword>
<evidence type="ECO:0000256" key="2">
    <source>
        <dbReference type="ARBA" id="ARBA00011006"/>
    </source>
</evidence>
<evidence type="ECO:0000256" key="4">
    <source>
        <dbReference type="ARBA" id="ARBA00022692"/>
    </source>
</evidence>
<gene>
    <name evidence="8" type="ORF">GM612_01985</name>
</gene>
<dbReference type="PANTHER" id="PTHR33884">
    <property type="entry name" value="UPF0410 PROTEIN YMGE"/>
    <property type="match status" value="1"/>
</dbReference>
<dbReference type="GO" id="GO:0005886">
    <property type="term" value="C:plasma membrane"/>
    <property type="evidence" value="ECO:0007669"/>
    <property type="project" value="UniProtKB-SubCell"/>
</dbReference>
<feature type="transmembrane region" description="Helical" evidence="7">
    <location>
        <begin position="58"/>
        <end position="77"/>
    </location>
</feature>
<keyword evidence="9" id="KW-1185">Reference proteome</keyword>
<organism evidence="8 9">
    <name type="scientific">Secundilactobacillus folii</name>
    <dbReference type="NCBI Taxonomy" id="2678357"/>
    <lineage>
        <taxon>Bacteria</taxon>
        <taxon>Bacillati</taxon>
        <taxon>Bacillota</taxon>
        <taxon>Bacilli</taxon>
        <taxon>Lactobacillales</taxon>
        <taxon>Lactobacillaceae</taxon>
        <taxon>Secundilactobacillus</taxon>
    </lineage>
</organism>
<evidence type="ECO:0000256" key="7">
    <source>
        <dbReference type="SAM" id="Phobius"/>
    </source>
</evidence>
<evidence type="ECO:0000256" key="5">
    <source>
        <dbReference type="ARBA" id="ARBA00022989"/>
    </source>
</evidence>
<keyword evidence="4 7" id="KW-0812">Transmembrane</keyword>
<dbReference type="AlphaFoldDB" id="A0A7X2XTL9"/>
<evidence type="ECO:0000313" key="9">
    <source>
        <dbReference type="Proteomes" id="UP000466388"/>
    </source>
</evidence>
<comment type="subcellular location">
    <subcellularLocation>
        <location evidence="1">Cell membrane</location>
        <topology evidence="1">Multi-pass membrane protein</topology>
    </subcellularLocation>
</comment>
<keyword evidence="6 7" id="KW-0472">Membrane</keyword>
<name>A0A7X2XTL9_9LACO</name>
<dbReference type="Pfam" id="PF04226">
    <property type="entry name" value="Transgly_assoc"/>
    <property type="match status" value="1"/>
</dbReference>
<evidence type="ECO:0000256" key="3">
    <source>
        <dbReference type="ARBA" id="ARBA00022475"/>
    </source>
</evidence>
<dbReference type="EMBL" id="WNJO01000002">
    <property type="protein sequence ID" value="MTV81424.1"/>
    <property type="molecule type" value="Genomic_DNA"/>
</dbReference>
<feature type="transmembrane region" description="Helical" evidence="7">
    <location>
        <begin position="30"/>
        <end position="52"/>
    </location>
</feature>
<dbReference type="Proteomes" id="UP000466388">
    <property type="component" value="Unassembled WGS sequence"/>
</dbReference>
<protein>
    <submittedName>
        <fullName evidence="8">GlsB/YeaQ/YmgE family stress response membrane protein</fullName>
    </submittedName>
</protein>
<evidence type="ECO:0000256" key="6">
    <source>
        <dbReference type="ARBA" id="ARBA00023136"/>
    </source>
</evidence>
<evidence type="ECO:0000313" key="8">
    <source>
        <dbReference type="EMBL" id="MTV81424.1"/>
    </source>
</evidence>
<dbReference type="PANTHER" id="PTHR33884:SF3">
    <property type="entry name" value="UPF0410 PROTEIN YMGE"/>
    <property type="match status" value="1"/>
</dbReference>
<proteinExistence type="inferred from homology"/>
<dbReference type="RefSeq" id="WP_155430717.1">
    <property type="nucleotide sequence ID" value="NZ_WNJO01000002.1"/>
</dbReference>
<dbReference type="InterPro" id="IPR007341">
    <property type="entry name" value="Transgly_assoc"/>
</dbReference>
<sequence>MLSLIWTLIIGALIGVIAGAITSRDLPMGWIGNVVGGLLGAWLGESLLGSWGPQLADIAIVPAILGAIIVVLLVSFLTRSLAKTNR</sequence>
<reference evidence="8 9" key="1">
    <citation type="submission" date="2019-11" db="EMBL/GenBank/DDBJ databases">
        <title>Lactobacillus sp. nov. CRM56-3, isolated from fermented tea leaves.</title>
        <authorList>
            <person name="Phuengjayaem S."/>
            <person name="Tanasupawat S."/>
        </authorList>
    </citation>
    <scope>NUCLEOTIDE SEQUENCE [LARGE SCALE GENOMIC DNA]</scope>
    <source>
        <strain evidence="8 9">CRM56-3</strain>
    </source>
</reference>
<comment type="caution">
    <text evidence="8">The sequence shown here is derived from an EMBL/GenBank/DDBJ whole genome shotgun (WGS) entry which is preliminary data.</text>
</comment>
<evidence type="ECO:0000256" key="1">
    <source>
        <dbReference type="ARBA" id="ARBA00004651"/>
    </source>
</evidence>
<comment type="similarity">
    <text evidence="2">Belongs to the UPF0410 family.</text>
</comment>
<keyword evidence="5 7" id="KW-1133">Transmembrane helix</keyword>